<dbReference type="Proteomes" id="UP000658656">
    <property type="component" value="Unassembled WGS sequence"/>
</dbReference>
<dbReference type="PRINTS" id="PR00455">
    <property type="entry name" value="HTHTETR"/>
</dbReference>
<keyword evidence="4" id="KW-0804">Transcription</keyword>
<dbReference type="PANTHER" id="PTHR30055:SF234">
    <property type="entry name" value="HTH-TYPE TRANSCRIPTIONAL REGULATOR BETI"/>
    <property type="match status" value="1"/>
</dbReference>
<dbReference type="SUPFAM" id="SSF46689">
    <property type="entry name" value="Homeodomain-like"/>
    <property type="match status" value="1"/>
</dbReference>
<name>A0A8H9J537_9PSEU</name>
<protein>
    <submittedName>
        <fullName evidence="7">TetR family transcriptional regulator</fullName>
    </submittedName>
</protein>
<evidence type="ECO:0000259" key="6">
    <source>
        <dbReference type="PROSITE" id="PS50977"/>
    </source>
</evidence>
<reference evidence="7" key="1">
    <citation type="journal article" date="2014" name="Int. J. Syst. Evol. Microbiol.">
        <title>Complete genome sequence of Corynebacterium casei LMG S-19264T (=DSM 44701T), isolated from a smear-ripened cheese.</title>
        <authorList>
            <consortium name="US DOE Joint Genome Institute (JGI-PGF)"/>
            <person name="Walter F."/>
            <person name="Albersmeier A."/>
            <person name="Kalinowski J."/>
            <person name="Ruckert C."/>
        </authorList>
    </citation>
    <scope>NUCLEOTIDE SEQUENCE</scope>
    <source>
        <strain evidence="7">CGMCC 4.7679</strain>
    </source>
</reference>
<proteinExistence type="predicted"/>
<sequence length="205" mass="22691">MPETRMTQEQRRSQTETALLAAAAELVVESGLRSVTLANVGARAGYSRGIVTHSFGSKAALIEALARRSQAGFVRGLDRFRPGLERFLHHLDGYLGTIKSTDVRYRAFLLLWSESITDPELRETFQERDEQFRAELRAELETAVGQGEVRPELDLDAASAAAVGQVRGVAMQHLLAPTTVDLDRVRPVVVEQWRAFLKAAQEGFA</sequence>
<gene>
    <name evidence="7" type="primary">acrR</name>
    <name evidence="7" type="ORF">GCM10017566_70800</name>
</gene>
<keyword evidence="3 5" id="KW-0238">DNA-binding</keyword>
<dbReference type="OrthoDB" id="9806334at2"/>
<dbReference type="InterPro" id="IPR001647">
    <property type="entry name" value="HTH_TetR"/>
</dbReference>
<comment type="caution">
    <text evidence="7">The sequence shown here is derived from an EMBL/GenBank/DDBJ whole genome shotgun (WGS) entry which is preliminary data.</text>
</comment>
<organism evidence="7 8">
    <name type="scientific">Amycolatopsis bartoniae</name>
    <dbReference type="NCBI Taxonomy" id="941986"/>
    <lineage>
        <taxon>Bacteria</taxon>
        <taxon>Bacillati</taxon>
        <taxon>Actinomycetota</taxon>
        <taxon>Actinomycetes</taxon>
        <taxon>Pseudonocardiales</taxon>
        <taxon>Pseudonocardiaceae</taxon>
        <taxon>Amycolatopsis</taxon>
    </lineage>
</organism>
<dbReference type="EMBL" id="BNAV01000020">
    <property type="protein sequence ID" value="GHF86786.1"/>
    <property type="molecule type" value="Genomic_DNA"/>
</dbReference>
<evidence type="ECO:0000256" key="4">
    <source>
        <dbReference type="ARBA" id="ARBA00023163"/>
    </source>
</evidence>
<evidence type="ECO:0000313" key="7">
    <source>
        <dbReference type="EMBL" id="GHF86786.1"/>
    </source>
</evidence>
<dbReference type="RefSeq" id="WP_145938601.1">
    <property type="nucleotide sequence ID" value="NZ_BNAV01000020.1"/>
</dbReference>
<dbReference type="PROSITE" id="PS50977">
    <property type="entry name" value="HTH_TETR_2"/>
    <property type="match status" value="1"/>
</dbReference>
<keyword evidence="8" id="KW-1185">Reference proteome</keyword>
<evidence type="ECO:0000313" key="8">
    <source>
        <dbReference type="Proteomes" id="UP000658656"/>
    </source>
</evidence>
<dbReference type="InterPro" id="IPR050109">
    <property type="entry name" value="HTH-type_TetR-like_transc_reg"/>
</dbReference>
<evidence type="ECO:0000256" key="2">
    <source>
        <dbReference type="ARBA" id="ARBA00023015"/>
    </source>
</evidence>
<feature type="domain" description="HTH tetR-type" evidence="6">
    <location>
        <begin position="13"/>
        <end position="73"/>
    </location>
</feature>
<dbReference type="Pfam" id="PF00440">
    <property type="entry name" value="TetR_N"/>
    <property type="match status" value="1"/>
</dbReference>
<dbReference type="GO" id="GO:0003700">
    <property type="term" value="F:DNA-binding transcription factor activity"/>
    <property type="evidence" value="ECO:0007669"/>
    <property type="project" value="TreeGrafter"/>
</dbReference>
<accession>A0A8H9J537</accession>
<dbReference type="GO" id="GO:0000976">
    <property type="term" value="F:transcription cis-regulatory region binding"/>
    <property type="evidence" value="ECO:0007669"/>
    <property type="project" value="TreeGrafter"/>
</dbReference>
<feature type="DNA-binding region" description="H-T-H motif" evidence="5">
    <location>
        <begin position="36"/>
        <end position="55"/>
    </location>
</feature>
<dbReference type="SUPFAM" id="SSF48498">
    <property type="entry name" value="Tetracyclin repressor-like, C-terminal domain"/>
    <property type="match status" value="1"/>
</dbReference>
<keyword evidence="2" id="KW-0805">Transcription regulation</keyword>
<dbReference type="Pfam" id="PF13977">
    <property type="entry name" value="TetR_C_6"/>
    <property type="match status" value="1"/>
</dbReference>
<evidence type="ECO:0000256" key="3">
    <source>
        <dbReference type="ARBA" id="ARBA00023125"/>
    </source>
</evidence>
<dbReference type="Gene3D" id="1.10.357.10">
    <property type="entry name" value="Tetracycline Repressor, domain 2"/>
    <property type="match status" value="1"/>
</dbReference>
<dbReference type="InterPro" id="IPR039538">
    <property type="entry name" value="BetI_C"/>
</dbReference>
<reference evidence="7" key="2">
    <citation type="submission" date="2020-09" db="EMBL/GenBank/DDBJ databases">
        <authorList>
            <person name="Sun Q."/>
            <person name="Zhou Y."/>
        </authorList>
    </citation>
    <scope>NUCLEOTIDE SEQUENCE</scope>
    <source>
        <strain evidence="7">CGMCC 4.7679</strain>
    </source>
</reference>
<keyword evidence="1" id="KW-0678">Repressor</keyword>
<evidence type="ECO:0000256" key="1">
    <source>
        <dbReference type="ARBA" id="ARBA00022491"/>
    </source>
</evidence>
<dbReference type="PANTHER" id="PTHR30055">
    <property type="entry name" value="HTH-TYPE TRANSCRIPTIONAL REGULATOR RUTR"/>
    <property type="match status" value="1"/>
</dbReference>
<dbReference type="InterPro" id="IPR009057">
    <property type="entry name" value="Homeodomain-like_sf"/>
</dbReference>
<dbReference type="AlphaFoldDB" id="A0A8H9J537"/>
<dbReference type="InterPro" id="IPR036271">
    <property type="entry name" value="Tet_transcr_reg_TetR-rel_C_sf"/>
</dbReference>
<evidence type="ECO:0000256" key="5">
    <source>
        <dbReference type="PROSITE-ProRule" id="PRU00335"/>
    </source>
</evidence>